<dbReference type="AlphaFoldDB" id="A0AAY4EWH8"/>
<keyword evidence="10" id="KW-1185">Reference proteome</keyword>
<dbReference type="SMART" id="SM00220">
    <property type="entry name" value="S_TKc"/>
    <property type="match status" value="1"/>
</dbReference>
<protein>
    <recommendedName>
        <fullName evidence="2">non-specific serine/threonine protein kinase</fullName>
        <ecNumber evidence="2">2.7.11.1</ecNumber>
    </recommendedName>
</protein>
<evidence type="ECO:0000313" key="9">
    <source>
        <dbReference type="Ensembl" id="ENSDCDP00010061424.1"/>
    </source>
</evidence>
<evidence type="ECO:0000256" key="4">
    <source>
        <dbReference type="ARBA" id="ARBA00022741"/>
    </source>
</evidence>
<keyword evidence="5" id="KW-0418">Kinase</keyword>
<evidence type="ECO:0000256" key="3">
    <source>
        <dbReference type="ARBA" id="ARBA00022527"/>
    </source>
</evidence>
<feature type="domain" description="Protein kinase" evidence="8">
    <location>
        <begin position="29"/>
        <end position="186"/>
    </location>
</feature>
<dbReference type="Pfam" id="PF00069">
    <property type="entry name" value="Pkinase"/>
    <property type="match status" value="1"/>
</dbReference>
<comment type="similarity">
    <text evidence="1">Belongs to the protein kinase superfamily. STE Ser/Thr protein kinase family. STE20 subfamily.</text>
</comment>
<proteinExistence type="inferred from homology"/>
<evidence type="ECO:0000256" key="1">
    <source>
        <dbReference type="ARBA" id="ARBA00008874"/>
    </source>
</evidence>
<dbReference type="PANTHER" id="PTHR48012">
    <property type="entry name" value="STERILE20-LIKE KINASE, ISOFORM B-RELATED"/>
    <property type="match status" value="1"/>
</dbReference>
<keyword evidence="6 7" id="KW-0067">ATP-binding</keyword>
<evidence type="ECO:0000256" key="6">
    <source>
        <dbReference type="ARBA" id="ARBA00022840"/>
    </source>
</evidence>
<dbReference type="InterPro" id="IPR000719">
    <property type="entry name" value="Prot_kinase_dom"/>
</dbReference>
<reference evidence="9 10" key="1">
    <citation type="submission" date="2020-06" db="EMBL/GenBank/DDBJ databases">
        <authorList>
            <consortium name="Wellcome Sanger Institute Data Sharing"/>
        </authorList>
    </citation>
    <scope>NUCLEOTIDE SEQUENCE [LARGE SCALE GENOMIC DNA]</scope>
</reference>
<reference evidence="9" key="2">
    <citation type="submission" date="2025-08" db="UniProtKB">
        <authorList>
            <consortium name="Ensembl"/>
        </authorList>
    </citation>
    <scope>IDENTIFICATION</scope>
</reference>
<dbReference type="GO" id="GO:0004674">
    <property type="term" value="F:protein serine/threonine kinase activity"/>
    <property type="evidence" value="ECO:0007669"/>
    <property type="project" value="UniProtKB-KW"/>
</dbReference>
<dbReference type="PROSITE" id="PS50011">
    <property type="entry name" value="PROTEIN_KINASE_DOM"/>
    <property type="match status" value="1"/>
</dbReference>
<dbReference type="InterPro" id="IPR017441">
    <property type="entry name" value="Protein_kinase_ATP_BS"/>
</dbReference>
<keyword evidence="3" id="KW-0723">Serine/threonine-protein kinase</keyword>
<keyword evidence="4 7" id="KW-0547">Nucleotide-binding</keyword>
<dbReference type="PROSITE" id="PS00107">
    <property type="entry name" value="PROTEIN_KINASE_ATP"/>
    <property type="match status" value="1"/>
</dbReference>
<dbReference type="InterPro" id="IPR050629">
    <property type="entry name" value="STE20/SPS1-PAK"/>
</dbReference>
<dbReference type="InterPro" id="IPR011009">
    <property type="entry name" value="Kinase-like_dom_sf"/>
</dbReference>
<dbReference type="SUPFAM" id="SSF56112">
    <property type="entry name" value="Protein kinase-like (PK-like)"/>
    <property type="match status" value="1"/>
</dbReference>
<keyword evidence="5" id="KW-0808">Transferase</keyword>
<evidence type="ECO:0000313" key="10">
    <source>
        <dbReference type="Proteomes" id="UP000694580"/>
    </source>
</evidence>
<dbReference type="GO" id="GO:0005524">
    <property type="term" value="F:ATP binding"/>
    <property type="evidence" value="ECO:0007669"/>
    <property type="project" value="UniProtKB-UniRule"/>
</dbReference>
<name>A0AAY4EWH8_9TELE</name>
<dbReference type="Ensembl" id="ENSDCDT00010072193.1">
    <property type="protein sequence ID" value="ENSDCDP00010061424.1"/>
    <property type="gene ID" value="ENSDCDG00010033920.1"/>
</dbReference>
<organism evidence="9 10">
    <name type="scientific">Denticeps clupeoides</name>
    <name type="common">denticle herring</name>
    <dbReference type="NCBI Taxonomy" id="299321"/>
    <lineage>
        <taxon>Eukaryota</taxon>
        <taxon>Metazoa</taxon>
        <taxon>Chordata</taxon>
        <taxon>Craniata</taxon>
        <taxon>Vertebrata</taxon>
        <taxon>Euteleostomi</taxon>
        <taxon>Actinopterygii</taxon>
        <taxon>Neopterygii</taxon>
        <taxon>Teleostei</taxon>
        <taxon>Clupei</taxon>
        <taxon>Clupeiformes</taxon>
        <taxon>Denticipitoidei</taxon>
        <taxon>Denticipitidae</taxon>
        <taxon>Denticeps</taxon>
    </lineage>
</organism>
<evidence type="ECO:0000256" key="7">
    <source>
        <dbReference type="PROSITE-ProRule" id="PRU10141"/>
    </source>
</evidence>
<gene>
    <name evidence="9" type="primary">IMPACT</name>
</gene>
<dbReference type="EC" id="2.7.11.1" evidence="2"/>
<dbReference type="PANTHER" id="PTHR48012:SF18">
    <property type="entry name" value="HAPPYHOUR, ISOFORM A"/>
    <property type="match status" value="1"/>
</dbReference>
<evidence type="ECO:0000259" key="8">
    <source>
        <dbReference type="PROSITE" id="PS50011"/>
    </source>
</evidence>
<evidence type="ECO:0000256" key="5">
    <source>
        <dbReference type="ARBA" id="ARBA00022777"/>
    </source>
</evidence>
<dbReference type="Proteomes" id="UP000694580">
    <property type="component" value="Chromosome 12"/>
</dbReference>
<dbReference type="GO" id="GO:0035556">
    <property type="term" value="P:intracellular signal transduction"/>
    <property type="evidence" value="ECO:0007669"/>
    <property type="project" value="TreeGrafter"/>
</dbReference>
<dbReference type="Gene3D" id="1.10.510.10">
    <property type="entry name" value="Transferase(Phosphotransferase) domain 1"/>
    <property type="match status" value="1"/>
</dbReference>
<feature type="binding site" evidence="7">
    <location>
        <position position="58"/>
    </location>
    <ligand>
        <name>ATP</name>
        <dbReference type="ChEBI" id="CHEBI:30616"/>
    </ligand>
</feature>
<evidence type="ECO:0000256" key="2">
    <source>
        <dbReference type="ARBA" id="ARBA00012513"/>
    </source>
</evidence>
<sequence>MSIIPSGGSVRRSDTMDLLEWNHYIDEEFTLLETIGYGGYGEVYAAEKRHSGELVAIKATYIDYGDDIQKPLEEVRLLKECEHENLIKFYAAYLQEDETSTLFIAMEYCGGGSLSVLYKGNTAAPFSVLSSPVYLGCHFMFCIVVWTDWGAFGEDETAFVCREVLRVTTQLHHFNTNKPIHLQICL</sequence>
<accession>A0AAY4EWH8</accession>
<dbReference type="GO" id="GO:0005737">
    <property type="term" value="C:cytoplasm"/>
    <property type="evidence" value="ECO:0007669"/>
    <property type="project" value="TreeGrafter"/>
</dbReference>
<reference evidence="9" key="3">
    <citation type="submission" date="2025-09" db="UniProtKB">
        <authorList>
            <consortium name="Ensembl"/>
        </authorList>
    </citation>
    <scope>IDENTIFICATION</scope>
</reference>